<name>A0ABR7SYF7_9ACTN</name>
<keyword evidence="1" id="KW-0560">Oxidoreductase</keyword>
<dbReference type="Proteomes" id="UP000642284">
    <property type="component" value="Unassembled WGS sequence"/>
</dbReference>
<keyword evidence="4" id="KW-1185">Reference proteome</keyword>
<gene>
    <name evidence="3" type="ORF">H9Y04_45365</name>
</gene>
<dbReference type="RefSeq" id="WP_187820105.1">
    <property type="nucleotide sequence ID" value="NZ_JACTVJ010000068.1"/>
</dbReference>
<dbReference type="PANTHER" id="PTHR30466">
    <property type="entry name" value="FLAVIN REDUCTASE"/>
    <property type="match status" value="1"/>
</dbReference>
<reference evidence="3 4" key="1">
    <citation type="submission" date="2020-08" db="EMBL/GenBank/DDBJ databases">
        <title>Genemic of Streptomyces polyaspartic.</title>
        <authorList>
            <person name="Liu W."/>
        </authorList>
    </citation>
    <scope>NUCLEOTIDE SEQUENCE [LARGE SCALE GENOMIC DNA]</scope>
    <source>
        <strain evidence="3 4">TRM66268-LWL</strain>
    </source>
</reference>
<feature type="domain" description="Flavin reductase like" evidence="2">
    <location>
        <begin position="5"/>
        <end position="146"/>
    </location>
</feature>
<dbReference type="PANTHER" id="PTHR30466:SF15">
    <property type="entry name" value="POSSIBLE OXIDOREDUCTASE"/>
    <property type="match status" value="1"/>
</dbReference>
<sequence length="159" mass="16962">MDAFIDRLDYPLYVVTVAANGERAGCLVGFASQSSIQPVRFTVWLSKENRTFRIAQAADHVGVHLLTTDQHGLAELFGGRTGDDTDKFASVAWTPKHAGVPVLDAATAWFVGRIVERSDSGDHVGLLLDPVEYGATASPSKGIFRLSDASDIAPGHPVG</sequence>
<proteinExistence type="predicted"/>
<dbReference type="InterPro" id="IPR012349">
    <property type="entry name" value="Split_barrel_FMN-bd"/>
</dbReference>
<dbReference type="InterPro" id="IPR050268">
    <property type="entry name" value="NADH-dep_flavin_reductase"/>
</dbReference>
<accession>A0ABR7SYF7</accession>
<dbReference type="EMBL" id="JACTVJ010000068">
    <property type="protein sequence ID" value="MBC9719710.1"/>
    <property type="molecule type" value="Genomic_DNA"/>
</dbReference>
<dbReference type="InterPro" id="IPR002563">
    <property type="entry name" value="Flavin_Rdtase-like_dom"/>
</dbReference>
<dbReference type="SUPFAM" id="SSF50475">
    <property type="entry name" value="FMN-binding split barrel"/>
    <property type="match status" value="1"/>
</dbReference>
<protein>
    <submittedName>
        <fullName evidence="3">Flavin reductase family protein</fullName>
    </submittedName>
</protein>
<organism evidence="3 4">
    <name type="scientific">Streptomyces polyasparticus</name>
    <dbReference type="NCBI Taxonomy" id="2767826"/>
    <lineage>
        <taxon>Bacteria</taxon>
        <taxon>Bacillati</taxon>
        <taxon>Actinomycetota</taxon>
        <taxon>Actinomycetes</taxon>
        <taxon>Kitasatosporales</taxon>
        <taxon>Streptomycetaceae</taxon>
        <taxon>Streptomyces</taxon>
    </lineage>
</organism>
<comment type="caution">
    <text evidence="3">The sequence shown here is derived from an EMBL/GenBank/DDBJ whole genome shotgun (WGS) entry which is preliminary data.</text>
</comment>
<dbReference type="Pfam" id="PF01613">
    <property type="entry name" value="Flavin_Reduct"/>
    <property type="match status" value="1"/>
</dbReference>
<evidence type="ECO:0000313" key="3">
    <source>
        <dbReference type="EMBL" id="MBC9719710.1"/>
    </source>
</evidence>
<dbReference type="SMART" id="SM00903">
    <property type="entry name" value="Flavin_Reduct"/>
    <property type="match status" value="1"/>
</dbReference>
<evidence type="ECO:0000259" key="2">
    <source>
        <dbReference type="SMART" id="SM00903"/>
    </source>
</evidence>
<dbReference type="Gene3D" id="2.30.110.10">
    <property type="entry name" value="Electron Transport, Fmn-binding Protein, Chain A"/>
    <property type="match status" value="1"/>
</dbReference>
<evidence type="ECO:0000256" key="1">
    <source>
        <dbReference type="ARBA" id="ARBA00023002"/>
    </source>
</evidence>
<evidence type="ECO:0000313" key="4">
    <source>
        <dbReference type="Proteomes" id="UP000642284"/>
    </source>
</evidence>